<dbReference type="InterPro" id="IPR050660">
    <property type="entry name" value="NEK_Ser/Thr_kinase"/>
</dbReference>
<dbReference type="PANTHER" id="PTHR43671:SF98">
    <property type="entry name" value="SERINE_THREONINE-PROTEIN KINASE NEK11"/>
    <property type="match status" value="1"/>
</dbReference>
<evidence type="ECO:0000256" key="5">
    <source>
        <dbReference type="ARBA" id="ARBA00022777"/>
    </source>
</evidence>
<keyword evidence="3" id="KW-0808">Transferase</keyword>
<dbReference type="Gene3D" id="1.10.510.10">
    <property type="entry name" value="Transferase(Phosphotransferase) domain 1"/>
    <property type="match status" value="1"/>
</dbReference>
<feature type="region of interest" description="Disordered" evidence="10">
    <location>
        <begin position="307"/>
        <end position="356"/>
    </location>
</feature>
<dbReference type="InterPro" id="IPR011009">
    <property type="entry name" value="Kinase-like_dom_sf"/>
</dbReference>
<dbReference type="Proteomes" id="UP000553632">
    <property type="component" value="Unassembled WGS sequence"/>
</dbReference>
<reference evidence="12 13" key="1">
    <citation type="submission" date="2020-04" db="EMBL/GenBank/DDBJ databases">
        <title>Perkinsus olseni comparative genomics.</title>
        <authorList>
            <person name="Bogema D.R."/>
        </authorList>
    </citation>
    <scope>NUCLEOTIDE SEQUENCE [LARGE SCALE GENOMIC DNA]</scope>
    <source>
        <strain evidence="12 13">ATCC PRA-207</strain>
    </source>
</reference>
<gene>
    <name evidence="12" type="ORF">FOZ63_026345</name>
</gene>
<keyword evidence="5" id="KW-0418">Kinase</keyword>
<evidence type="ECO:0000256" key="3">
    <source>
        <dbReference type="ARBA" id="ARBA00022679"/>
    </source>
</evidence>
<comment type="catalytic activity">
    <reaction evidence="7">
        <text>L-threonyl-[protein] + ATP = O-phospho-L-threonyl-[protein] + ADP + H(+)</text>
        <dbReference type="Rhea" id="RHEA:46608"/>
        <dbReference type="Rhea" id="RHEA-COMP:11060"/>
        <dbReference type="Rhea" id="RHEA-COMP:11605"/>
        <dbReference type="ChEBI" id="CHEBI:15378"/>
        <dbReference type="ChEBI" id="CHEBI:30013"/>
        <dbReference type="ChEBI" id="CHEBI:30616"/>
        <dbReference type="ChEBI" id="CHEBI:61977"/>
        <dbReference type="ChEBI" id="CHEBI:456216"/>
        <dbReference type="EC" id="2.7.11.1"/>
    </reaction>
</comment>
<dbReference type="PROSITE" id="PS00108">
    <property type="entry name" value="PROTEIN_KINASE_ST"/>
    <property type="match status" value="1"/>
</dbReference>
<evidence type="ECO:0000256" key="2">
    <source>
        <dbReference type="ARBA" id="ARBA00022527"/>
    </source>
</evidence>
<keyword evidence="4" id="KW-0547">Nucleotide-binding</keyword>
<evidence type="ECO:0000256" key="8">
    <source>
        <dbReference type="ARBA" id="ARBA00048679"/>
    </source>
</evidence>
<evidence type="ECO:0000256" key="1">
    <source>
        <dbReference type="ARBA" id="ARBA00012513"/>
    </source>
</evidence>
<proteinExistence type="predicted"/>
<evidence type="ECO:0000313" key="12">
    <source>
        <dbReference type="EMBL" id="KAF4713843.1"/>
    </source>
</evidence>
<sequence>MVKVKGDLFERGLRIDAWSTLYERAAAMIFFNTLDKEIPWMVLVNECWLEDVGGVNRQSQVVIVMEMVDGFTLSQYLQKVANPRGRMRLENSDDEEEPRVPSKTIYRWLSQILVSLVVMHKNRVIHRDLKTDNILITRDLRMAKVCDFSVARVIDRKGGLLTGYVGTPNYAAPEVLTGRVYDTSCDMWSLGCCLHEMLTLKQCFKGPPLKILKQIQKGIIPPLPDDVDSSLDMMCHRLLNPNPAKRPTAIELCKHPAMREHIADLIRSVPHMCNVISEILGVPLPPDLQPIVDARLAKLAERREMLVEPEKEDECADEGTSPDDGLPGDGRGRAGGLVEEPNEPLPKNDGAAGGPTKAVAADFVSSLGGSVDELVTAGIEIDEDADFEDLLVEQDEELQVSIVALLQGAWEATGDMSFNVRELDVDYEGDSGIRLRIYRAHRKGNLGRAEFLLNDAWLMVKEETSFLPPQYITWQRIDQQDLYLPEVMCWMRPVACAAEEQQHALPAQEDPSAQPRSTSADNINVAEVTLHIHSILDHVLVQCGLALELEKMEGVSMSVRRVNEDSLRANLWRAQPLVRRMDINNHLVRKLGPRMSGSFEFASGSMNLLEAFVTLFQPPLVRATRPIGELSRSRASAASDCDEWENLMPFKLLRLLVEPVASTDIFTCTPIGAILQTGRGLASTEIRNFKRGPRRVRSSIDAAFASELVDKKKFLTATVGSAKVDPLTFMSVGGPLEVSQPAGRPSESPRKSVYRTGVKRLTFGRVSHHLEVCLLSTVFADDIVEQNCGLLLACTDDEVEANKGNDVLRRLLHFRLQRMEEESSAGRALHIGVFEDGSFAGVISIGTERTQKGVMEDKFAVRLADAIAGPDSSKSSGVVFGDPTRLAGEGHYDLPAVAARIGTVRSHGNFTFGTPKLTMAGPPQVIKSQPFGFFGSAAPLLSSGIARVLIVEWDEKIVQKFYSVADLMTEYLTDDRKVTPVQQEYPGELSFRPAMDLLSVTFGRDKFSTLEHVAQYGRWPSGPNCAMEKLSRSQRTFNPQWRRLRGSDPLDGAAFTHGEGRGHGFDSWWWPIKYLGLSVPSLTHSWLALRAGRKKKISEDLEKFESDRRIEEETNTALAIEFAKLQQDMVRNETSKDVRDEHNLLEEWSFERGRPGGMVVRNGSPPTFLCENAAAPVAVFERKNSCDEDGTARDITAGDLRGRSTQELQCLKQAWAHRMESRTFTQQADVLEEAASEGARFIKATRAKLKRIREECSDREMIAKLAKDAATAAKRKGDPSYGALKQAKRERRTEFRGCERAKNETLEELQLIEKEVEESKASMEQARSRAKKHIECAVACEKSGDHAIGRVEVEQQLGGVSAELGEVLGRLRGLEEERADLQEEINVKEQLLGRLSAEISSAPPTSRIRSVHQAKIRLNRQEVSDARQKLDVIDGKVKAEQKQQEKLKKEINELKDALELIEKFSHRRKFKDRLGIVDRLNRSTASLKDLNKKVGGARAELEMIDDMAAESKELLELVEETRAKAEIFMLYPASDRAYCASIGASRGRESFVAAGPIRRSRSIERWFLEDEWIRLEIPLTLRREGLECVSPREVHSIGIPESPTVVIFYSPWNRECMRRRDDMVTAGKELLGLPVCGTEELRVVFVNVESVDSDIGSLEEAARFIDENHLEGRLLPVVKLHKGSEIFFYEGTLTPLRSVKDWIVDNCSSGGGPREVSGPKTSRGKETEQIPTGAPTVAMKSQFIYSLPFMSSDARVSEKSRASLVDVRDHSVTRRMGQSGGVTVAMWLKCDSVTITRPETVLLSRYSNFEAATFSRLAVTVDRRRRVILHWLSYAAGSDSQTLTGHSAEFPTQKEVSTALVQCVFSRRDASVAAVGEIADLKILPRMLNVAAIANEFITWNRGNHYGERNDAKKFEHSADCL</sequence>
<keyword evidence="13" id="KW-1185">Reference proteome</keyword>
<dbReference type="PROSITE" id="PS50011">
    <property type="entry name" value="PROTEIN_KINASE_DOM"/>
    <property type="match status" value="1"/>
</dbReference>
<dbReference type="EC" id="2.7.11.1" evidence="1"/>
<feature type="coiled-coil region" evidence="9">
    <location>
        <begin position="1430"/>
        <end position="1467"/>
    </location>
</feature>
<keyword evidence="9" id="KW-0175">Coiled coil</keyword>
<dbReference type="PANTHER" id="PTHR43671">
    <property type="entry name" value="SERINE/THREONINE-PROTEIN KINASE NEK"/>
    <property type="match status" value="1"/>
</dbReference>
<evidence type="ECO:0000259" key="11">
    <source>
        <dbReference type="PROSITE" id="PS50011"/>
    </source>
</evidence>
<dbReference type="GO" id="GO:0005524">
    <property type="term" value="F:ATP binding"/>
    <property type="evidence" value="ECO:0007669"/>
    <property type="project" value="UniProtKB-KW"/>
</dbReference>
<name>A0A7J6QZR7_PEROL</name>
<evidence type="ECO:0000256" key="4">
    <source>
        <dbReference type="ARBA" id="ARBA00022741"/>
    </source>
</evidence>
<keyword evidence="2" id="KW-0723">Serine/threonine-protein kinase</keyword>
<protein>
    <recommendedName>
        <fullName evidence="1">non-specific serine/threonine protein kinase</fullName>
        <ecNumber evidence="1">2.7.11.1</ecNumber>
    </recommendedName>
</protein>
<evidence type="ECO:0000313" key="13">
    <source>
        <dbReference type="Proteomes" id="UP000553632"/>
    </source>
</evidence>
<dbReference type="Pfam" id="PF00069">
    <property type="entry name" value="Pkinase"/>
    <property type="match status" value="1"/>
</dbReference>
<feature type="coiled-coil region" evidence="9">
    <location>
        <begin position="1364"/>
        <end position="1398"/>
    </location>
</feature>
<comment type="catalytic activity">
    <reaction evidence="8">
        <text>L-seryl-[protein] + ATP = O-phospho-L-seryl-[protein] + ADP + H(+)</text>
        <dbReference type="Rhea" id="RHEA:17989"/>
        <dbReference type="Rhea" id="RHEA-COMP:9863"/>
        <dbReference type="Rhea" id="RHEA-COMP:11604"/>
        <dbReference type="ChEBI" id="CHEBI:15378"/>
        <dbReference type="ChEBI" id="CHEBI:29999"/>
        <dbReference type="ChEBI" id="CHEBI:30616"/>
        <dbReference type="ChEBI" id="CHEBI:83421"/>
        <dbReference type="ChEBI" id="CHEBI:456216"/>
        <dbReference type="EC" id="2.7.11.1"/>
    </reaction>
</comment>
<keyword evidence="6" id="KW-0067">ATP-binding</keyword>
<evidence type="ECO:0000256" key="7">
    <source>
        <dbReference type="ARBA" id="ARBA00047899"/>
    </source>
</evidence>
<feature type="compositionally biased region" description="Acidic residues" evidence="10">
    <location>
        <begin position="310"/>
        <end position="321"/>
    </location>
</feature>
<evidence type="ECO:0000256" key="10">
    <source>
        <dbReference type="SAM" id="MobiDB-lite"/>
    </source>
</evidence>
<accession>A0A7J6QZR7</accession>
<evidence type="ECO:0000256" key="6">
    <source>
        <dbReference type="ARBA" id="ARBA00022840"/>
    </source>
</evidence>
<evidence type="ECO:0000256" key="9">
    <source>
        <dbReference type="SAM" id="Coils"/>
    </source>
</evidence>
<dbReference type="SMART" id="SM00220">
    <property type="entry name" value="S_TKc"/>
    <property type="match status" value="1"/>
</dbReference>
<feature type="region of interest" description="Disordered" evidence="10">
    <location>
        <begin position="1710"/>
        <end position="1730"/>
    </location>
</feature>
<organism evidence="12 13">
    <name type="scientific">Perkinsus olseni</name>
    <name type="common">Perkinsus atlanticus</name>
    <dbReference type="NCBI Taxonomy" id="32597"/>
    <lineage>
        <taxon>Eukaryota</taxon>
        <taxon>Sar</taxon>
        <taxon>Alveolata</taxon>
        <taxon>Perkinsozoa</taxon>
        <taxon>Perkinsea</taxon>
        <taxon>Perkinsida</taxon>
        <taxon>Perkinsidae</taxon>
        <taxon>Perkinsus</taxon>
    </lineage>
</organism>
<dbReference type="InterPro" id="IPR008271">
    <property type="entry name" value="Ser/Thr_kinase_AS"/>
</dbReference>
<dbReference type="GO" id="GO:0004674">
    <property type="term" value="F:protein serine/threonine kinase activity"/>
    <property type="evidence" value="ECO:0007669"/>
    <property type="project" value="UniProtKB-KW"/>
</dbReference>
<dbReference type="SUPFAM" id="SSF56112">
    <property type="entry name" value="Protein kinase-like (PK-like)"/>
    <property type="match status" value="1"/>
</dbReference>
<feature type="coiled-coil region" evidence="9">
    <location>
        <begin position="1284"/>
        <end position="1329"/>
    </location>
</feature>
<feature type="domain" description="Protein kinase" evidence="11">
    <location>
        <begin position="1"/>
        <end position="258"/>
    </location>
</feature>
<dbReference type="EMBL" id="JABANO010029249">
    <property type="protein sequence ID" value="KAF4713843.1"/>
    <property type="molecule type" value="Genomic_DNA"/>
</dbReference>
<comment type="caution">
    <text evidence="12">The sequence shown here is derived from an EMBL/GenBank/DDBJ whole genome shotgun (WGS) entry which is preliminary data.</text>
</comment>
<dbReference type="InterPro" id="IPR000719">
    <property type="entry name" value="Prot_kinase_dom"/>
</dbReference>